<dbReference type="PANTHER" id="PTHR34069">
    <property type="entry name" value="3-OXOACYL-[ACYL-CARRIER-PROTEIN] SYNTHASE 3"/>
    <property type="match status" value="1"/>
</dbReference>
<sequence>MFLHALGHFHPPNLLTNAFLEELGLETSDAWILERVGIRSRHTVLPLEYLRETRNRDVRAAQEAALFSNAETGARASRMALERAGLKPSDIGLVVAGGCSPDECIPAESNRVAQVLGIDAPAVDLQSACSSFCTQLHFLTGMRPERLPDYVLVVNMDNSTRVVDYTDRSSAVLWGDGSAAAVLSPRVPGRWRITETRLAGDPSGADKVRVPRIGHFTQHGAEVQKFAIRRAGETFLDLRAHYLAQHPGKGNEDVTFIGHQANLRMLEAVQRRCEVPESRHRFNVHLRGNTGAAGAPGVLSEHWDDSSLGDAVVLSVVGSGLTWAGALLERTRAGTP</sequence>
<proteinExistence type="predicted"/>
<dbReference type="InterPro" id="IPR016039">
    <property type="entry name" value="Thiolase-like"/>
</dbReference>
<evidence type="ECO:0000256" key="1">
    <source>
        <dbReference type="ARBA" id="ARBA00022679"/>
    </source>
</evidence>
<reference evidence="5 6" key="1">
    <citation type="submission" date="2019-06" db="EMBL/GenBank/DDBJ databases">
        <authorList>
            <person name="Livingstone P."/>
            <person name="Whitworth D."/>
        </authorList>
    </citation>
    <scope>NUCLEOTIDE SEQUENCE [LARGE SCALE GENOMIC DNA]</scope>
    <source>
        <strain evidence="5 6">AM401</strain>
    </source>
</reference>
<dbReference type="InterPro" id="IPR013747">
    <property type="entry name" value="ACP_syn_III_C"/>
</dbReference>
<dbReference type="CDD" id="cd00830">
    <property type="entry name" value="KAS_III"/>
    <property type="match status" value="1"/>
</dbReference>
<dbReference type="Pfam" id="PF08545">
    <property type="entry name" value="ACP_syn_III"/>
    <property type="match status" value="1"/>
</dbReference>
<accession>A0A540X9N9</accession>
<keyword evidence="1" id="KW-0808">Transferase</keyword>
<evidence type="ECO:0000313" key="6">
    <source>
        <dbReference type="Proteomes" id="UP000315369"/>
    </source>
</evidence>
<keyword evidence="2" id="KW-0012">Acyltransferase</keyword>
<comment type="caution">
    <text evidence="5">The sequence shown here is derived from an EMBL/GenBank/DDBJ whole genome shotgun (WGS) entry which is preliminary data.</text>
</comment>
<dbReference type="OrthoDB" id="9815506at2"/>
<dbReference type="Gene3D" id="3.40.47.10">
    <property type="match status" value="2"/>
</dbReference>
<protein>
    <submittedName>
        <fullName evidence="5">Ketoacyl-ACP synthase III</fullName>
    </submittedName>
</protein>
<dbReference type="InterPro" id="IPR013751">
    <property type="entry name" value="ACP_syn_III_N"/>
</dbReference>
<feature type="domain" description="Beta-ketoacyl-[acyl-carrier-protein] synthase III N-terminal" evidence="4">
    <location>
        <begin position="124"/>
        <end position="201"/>
    </location>
</feature>
<dbReference type="GO" id="GO:0006633">
    <property type="term" value="P:fatty acid biosynthetic process"/>
    <property type="evidence" value="ECO:0007669"/>
    <property type="project" value="InterPro"/>
</dbReference>
<dbReference type="GO" id="GO:0044550">
    <property type="term" value="P:secondary metabolite biosynthetic process"/>
    <property type="evidence" value="ECO:0007669"/>
    <property type="project" value="TreeGrafter"/>
</dbReference>
<dbReference type="RefSeq" id="WP_141640985.1">
    <property type="nucleotide sequence ID" value="NZ_VIFM01000008.1"/>
</dbReference>
<dbReference type="Proteomes" id="UP000315369">
    <property type="component" value="Unassembled WGS sequence"/>
</dbReference>
<evidence type="ECO:0000313" key="5">
    <source>
        <dbReference type="EMBL" id="TQF17384.1"/>
    </source>
</evidence>
<feature type="domain" description="Beta-ketoacyl-[acyl-carrier-protein] synthase III C-terminal" evidence="3">
    <location>
        <begin position="252"/>
        <end position="329"/>
    </location>
</feature>
<organism evidence="5 6">
    <name type="scientific">Myxococcus llanfairpwllgwyngyllgogerychwyrndrobwllllantysiliogogogochensis</name>
    <dbReference type="NCBI Taxonomy" id="2590453"/>
    <lineage>
        <taxon>Bacteria</taxon>
        <taxon>Pseudomonadati</taxon>
        <taxon>Myxococcota</taxon>
        <taxon>Myxococcia</taxon>
        <taxon>Myxococcales</taxon>
        <taxon>Cystobacterineae</taxon>
        <taxon>Myxococcaceae</taxon>
        <taxon>Myxococcus</taxon>
    </lineage>
</organism>
<name>A0A540X9N9_9BACT</name>
<evidence type="ECO:0000256" key="2">
    <source>
        <dbReference type="ARBA" id="ARBA00023315"/>
    </source>
</evidence>
<dbReference type="PANTHER" id="PTHR34069:SF2">
    <property type="entry name" value="BETA-KETOACYL-[ACYL-CARRIER-PROTEIN] SYNTHASE III"/>
    <property type="match status" value="1"/>
</dbReference>
<gene>
    <name evidence="5" type="ORF">FJV41_03615</name>
</gene>
<dbReference type="AlphaFoldDB" id="A0A540X9N9"/>
<dbReference type="SUPFAM" id="SSF53901">
    <property type="entry name" value="Thiolase-like"/>
    <property type="match status" value="2"/>
</dbReference>
<evidence type="ECO:0000259" key="3">
    <source>
        <dbReference type="Pfam" id="PF08541"/>
    </source>
</evidence>
<dbReference type="GO" id="GO:0004315">
    <property type="term" value="F:3-oxoacyl-[acyl-carrier-protein] synthase activity"/>
    <property type="evidence" value="ECO:0007669"/>
    <property type="project" value="InterPro"/>
</dbReference>
<dbReference type="EMBL" id="VIFM01000008">
    <property type="protein sequence ID" value="TQF17384.1"/>
    <property type="molecule type" value="Genomic_DNA"/>
</dbReference>
<dbReference type="Pfam" id="PF08541">
    <property type="entry name" value="ACP_syn_III_C"/>
    <property type="match status" value="1"/>
</dbReference>
<keyword evidence="6" id="KW-1185">Reference proteome</keyword>
<evidence type="ECO:0000259" key="4">
    <source>
        <dbReference type="Pfam" id="PF08545"/>
    </source>
</evidence>